<evidence type="ECO:0000259" key="6">
    <source>
        <dbReference type="PROSITE" id="PS50893"/>
    </source>
</evidence>
<keyword evidence="4 7" id="KW-0067">ATP-binding</keyword>
<dbReference type="PANTHER" id="PTHR43820:SF5">
    <property type="entry name" value="HIGH-AFFINITY BRANCHED-CHAIN AMINO ACID TRANSPORT ATP-BINDING PROTEIN"/>
    <property type="match status" value="1"/>
</dbReference>
<dbReference type="Proteomes" id="UP000283805">
    <property type="component" value="Unassembled WGS sequence"/>
</dbReference>
<proteinExistence type="inferred from homology"/>
<keyword evidence="3" id="KW-0547">Nucleotide-binding</keyword>
<dbReference type="EMBL" id="RAPO01000004">
    <property type="protein sequence ID" value="RKD88870.1"/>
    <property type="molecule type" value="Genomic_DNA"/>
</dbReference>
<keyword evidence="5" id="KW-0029">Amino-acid transport</keyword>
<gene>
    <name evidence="7" type="ORF">ATJ93_3681</name>
</gene>
<dbReference type="Gene3D" id="3.40.50.300">
    <property type="entry name" value="P-loop containing nucleotide triphosphate hydrolases"/>
    <property type="match status" value="1"/>
</dbReference>
<dbReference type="SUPFAM" id="SSF52540">
    <property type="entry name" value="P-loop containing nucleoside triphosphate hydrolases"/>
    <property type="match status" value="1"/>
</dbReference>
<dbReference type="GO" id="GO:0005524">
    <property type="term" value="F:ATP binding"/>
    <property type="evidence" value="ECO:0007669"/>
    <property type="project" value="UniProtKB-KW"/>
</dbReference>
<evidence type="ECO:0000256" key="1">
    <source>
        <dbReference type="ARBA" id="ARBA00005417"/>
    </source>
</evidence>
<evidence type="ECO:0000256" key="5">
    <source>
        <dbReference type="ARBA" id="ARBA00022970"/>
    </source>
</evidence>
<keyword evidence="2" id="KW-0813">Transport</keyword>
<comment type="similarity">
    <text evidence="1">Belongs to the ABC transporter superfamily.</text>
</comment>
<dbReference type="Pfam" id="PF00005">
    <property type="entry name" value="ABC_tran"/>
    <property type="match status" value="1"/>
</dbReference>
<dbReference type="AlphaFoldDB" id="A0A3R7FT76"/>
<dbReference type="PROSITE" id="PS50893">
    <property type="entry name" value="ABC_TRANSPORTER_2"/>
    <property type="match status" value="1"/>
</dbReference>
<accession>A0A3R7FT76</accession>
<dbReference type="InterPro" id="IPR027417">
    <property type="entry name" value="P-loop_NTPase"/>
</dbReference>
<dbReference type="PROSITE" id="PS00211">
    <property type="entry name" value="ABC_TRANSPORTER_1"/>
    <property type="match status" value="1"/>
</dbReference>
<dbReference type="PANTHER" id="PTHR43820">
    <property type="entry name" value="HIGH-AFFINITY BRANCHED-CHAIN AMINO ACID TRANSPORT ATP-BINDING PROTEIN LIVF"/>
    <property type="match status" value="1"/>
</dbReference>
<name>A0A3R7FT76_9EURY</name>
<dbReference type="GO" id="GO:0015658">
    <property type="term" value="F:branched-chain amino acid transmembrane transporter activity"/>
    <property type="evidence" value="ECO:0007669"/>
    <property type="project" value="TreeGrafter"/>
</dbReference>
<evidence type="ECO:0000256" key="3">
    <source>
        <dbReference type="ARBA" id="ARBA00022741"/>
    </source>
</evidence>
<keyword evidence="8" id="KW-1185">Reference proteome</keyword>
<evidence type="ECO:0000256" key="2">
    <source>
        <dbReference type="ARBA" id="ARBA00022448"/>
    </source>
</evidence>
<dbReference type="InterPro" id="IPR003593">
    <property type="entry name" value="AAA+_ATPase"/>
</dbReference>
<sequence length="263" mass="28386">MLSIDSLGVSYGKTPILRDVDIDVANGEIVGIMGKNGVGKTTLVKAIMGLLEADEGRIVFDGEVVSAAPDADPSSTDSTGLPARFAAAIGGGSKDGTHVSADERARRGMGYIPQGRDVFPELTVEENLRMGEPINSGTSEFQYELVYDYFPILDERRDQEAGTMSGGQQQMLAIGRALVGNPDLLLLDEPSEGVQPSIVQNITRDLERVNDELDTTILFVEQNLHVVQNLTERCYAIDKGTIVDELGPDRLESRDAVAEYLAV</sequence>
<dbReference type="SMART" id="SM00382">
    <property type="entry name" value="AAA"/>
    <property type="match status" value="1"/>
</dbReference>
<dbReference type="InterPro" id="IPR052156">
    <property type="entry name" value="BCAA_Transport_ATP-bd_LivF"/>
</dbReference>
<comment type="caution">
    <text evidence="7">The sequence shown here is derived from an EMBL/GenBank/DDBJ whole genome shotgun (WGS) entry which is preliminary data.</text>
</comment>
<feature type="domain" description="ABC transporter" evidence="6">
    <location>
        <begin position="2"/>
        <end position="261"/>
    </location>
</feature>
<reference evidence="7 8" key="1">
    <citation type="submission" date="2018-09" db="EMBL/GenBank/DDBJ databases">
        <title>Genomic Encyclopedia of Archaeal and Bacterial Type Strains, Phase II (KMG-II): from individual species to whole genera.</title>
        <authorList>
            <person name="Goeker M."/>
        </authorList>
    </citation>
    <scope>NUCLEOTIDE SEQUENCE [LARGE SCALE GENOMIC DNA]</scope>
    <source>
        <strain evidence="7 8">DSM 13151</strain>
    </source>
</reference>
<dbReference type="CDD" id="cd03224">
    <property type="entry name" value="ABC_TM1139_LivF_branched"/>
    <property type="match status" value="1"/>
</dbReference>
<dbReference type="InterPro" id="IPR017871">
    <property type="entry name" value="ABC_transporter-like_CS"/>
</dbReference>
<evidence type="ECO:0000313" key="7">
    <source>
        <dbReference type="EMBL" id="RKD88870.1"/>
    </source>
</evidence>
<dbReference type="GO" id="GO:0016887">
    <property type="term" value="F:ATP hydrolysis activity"/>
    <property type="evidence" value="ECO:0007669"/>
    <property type="project" value="InterPro"/>
</dbReference>
<evidence type="ECO:0000256" key="4">
    <source>
        <dbReference type="ARBA" id="ARBA00022840"/>
    </source>
</evidence>
<dbReference type="InterPro" id="IPR003439">
    <property type="entry name" value="ABC_transporter-like_ATP-bd"/>
</dbReference>
<dbReference type="GO" id="GO:0015807">
    <property type="term" value="P:L-amino acid transport"/>
    <property type="evidence" value="ECO:0007669"/>
    <property type="project" value="TreeGrafter"/>
</dbReference>
<protein>
    <submittedName>
        <fullName evidence="7">Amino acid/amide ABC transporter ATP-binding protein 2 (HAAT family)</fullName>
    </submittedName>
</protein>
<dbReference type="RefSeq" id="WP_120246061.1">
    <property type="nucleotide sequence ID" value="NZ_RAPO01000004.1"/>
</dbReference>
<dbReference type="OrthoDB" id="97750at2157"/>
<evidence type="ECO:0000313" key="8">
    <source>
        <dbReference type="Proteomes" id="UP000283805"/>
    </source>
</evidence>
<organism evidence="7 8">
    <name type="scientific">Halopiger aswanensis</name>
    <dbReference type="NCBI Taxonomy" id="148449"/>
    <lineage>
        <taxon>Archaea</taxon>
        <taxon>Methanobacteriati</taxon>
        <taxon>Methanobacteriota</taxon>
        <taxon>Stenosarchaea group</taxon>
        <taxon>Halobacteria</taxon>
        <taxon>Halobacteriales</taxon>
        <taxon>Natrialbaceae</taxon>
        <taxon>Halopiger</taxon>
    </lineage>
</organism>